<evidence type="ECO:0000313" key="1">
    <source>
        <dbReference type="EMBL" id="QYS89168.1"/>
    </source>
</evidence>
<dbReference type="EMBL" id="CP067378">
    <property type="protein sequence ID" value="QYS89168.1"/>
    <property type="molecule type" value="Genomic_DNA"/>
</dbReference>
<gene>
    <name evidence="1" type="ORF">JJC05_01710</name>
</gene>
<accession>A0A8G0KS88</accession>
<dbReference type="Proteomes" id="UP000824721">
    <property type="component" value="Chromosome"/>
</dbReference>
<sequence length="93" mass="10724">MNKDFELDQDGDLSFINGDFSLAPSDQMHVEHILEAVKGEYKQHPTLGFGIVNYLKTNVSEVEFKRDLKIQLEHDNYKKCKINLTNGQLKIDI</sequence>
<organism evidence="1">
    <name type="scientific">Flavobacterium columnare</name>
    <dbReference type="NCBI Taxonomy" id="996"/>
    <lineage>
        <taxon>Bacteria</taxon>
        <taxon>Pseudomonadati</taxon>
        <taxon>Bacteroidota</taxon>
        <taxon>Flavobacteriia</taxon>
        <taxon>Flavobacteriales</taxon>
        <taxon>Flavobacteriaceae</taxon>
        <taxon>Flavobacterium</taxon>
    </lineage>
</organism>
<proteinExistence type="predicted"/>
<name>A0A8G0KS88_9FLAO</name>
<protein>
    <submittedName>
        <fullName evidence="1">Uncharacterized protein</fullName>
    </submittedName>
</protein>
<dbReference type="AlphaFoldDB" id="A0A8G0KS88"/>
<reference evidence="1" key="1">
    <citation type="submission" date="2020-12" db="EMBL/GenBank/DDBJ databases">
        <title>Genome sequencing of genetic groups of Flavobacterium columnare.</title>
        <authorList>
            <person name="Waldbieser G.C."/>
            <person name="Griffin M.J."/>
            <person name="LaFrentz B.R."/>
        </authorList>
    </citation>
    <scope>NUCLEOTIDE SEQUENCE</scope>
    <source>
        <strain evidence="1">90-106</strain>
    </source>
</reference>
<dbReference type="KEGG" id="fdv:JJC05_01710"/>